<dbReference type="Proteomes" id="UP000247591">
    <property type="component" value="Unassembled WGS sequence"/>
</dbReference>
<sequence>MAVTDLVSGPVTRYELSEVVEMHTNSEPTVNHITKEHAEFSSEELRAVMGNFVSGIVVVSAMSSQGPVGFTCQSFSSLSLEPALVSFSPARTSSTWPQIRGLRSFCVNVLAAEQEALSNQFAKSGTDKFAGVQWRPATTGAPMLAGSLAWIVCELWAEYDGGDHTMVVGKVVEMEAAQGGSALTFHRGRYGVTAGN</sequence>
<dbReference type="EMBL" id="QJSP01000022">
    <property type="protein sequence ID" value="PYE12458.1"/>
    <property type="molecule type" value="Genomic_DNA"/>
</dbReference>
<proteinExistence type="inferred from homology"/>
<name>A0A318R9V4_WILLI</name>
<evidence type="ECO:0000313" key="5">
    <source>
        <dbReference type="Proteomes" id="UP000247591"/>
    </source>
</evidence>
<gene>
    <name evidence="4" type="ORF">DFR67_12242</name>
</gene>
<dbReference type="SUPFAM" id="SSF50475">
    <property type="entry name" value="FMN-binding split barrel"/>
    <property type="match status" value="1"/>
</dbReference>
<dbReference type="Gene3D" id="2.30.110.10">
    <property type="entry name" value="Electron Transport, Fmn-binding Protein, Chain A"/>
    <property type="match status" value="1"/>
</dbReference>
<evidence type="ECO:0000259" key="3">
    <source>
        <dbReference type="SMART" id="SM00903"/>
    </source>
</evidence>
<dbReference type="SMART" id="SM00903">
    <property type="entry name" value="Flavin_Reduct"/>
    <property type="match status" value="1"/>
</dbReference>
<dbReference type="AlphaFoldDB" id="A0A318R9V4"/>
<dbReference type="InterPro" id="IPR002563">
    <property type="entry name" value="Flavin_Rdtase-like_dom"/>
</dbReference>
<protein>
    <submittedName>
        <fullName evidence="4">Flavin reductase (DIM6/NTAB) family NADH-FMN oxidoreductase RutF</fullName>
    </submittedName>
</protein>
<dbReference type="Pfam" id="PF01613">
    <property type="entry name" value="Flavin_Reduct"/>
    <property type="match status" value="1"/>
</dbReference>
<dbReference type="GO" id="GO:0010181">
    <property type="term" value="F:FMN binding"/>
    <property type="evidence" value="ECO:0007669"/>
    <property type="project" value="InterPro"/>
</dbReference>
<keyword evidence="2" id="KW-0560">Oxidoreductase</keyword>
<keyword evidence="5" id="KW-1185">Reference proteome</keyword>
<evidence type="ECO:0000256" key="1">
    <source>
        <dbReference type="ARBA" id="ARBA00008898"/>
    </source>
</evidence>
<dbReference type="GO" id="GO:0042602">
    <property type="term" value="F:riboflavin reductase (NADPH) activity"/>
    <property type="evidence" value="ECO:0007669"/>
    <property type="project" value="TreeGrafter"/>
</dbReference>
<comment type="caution">
    <text evidence="4">The sequence shown here is derived from an EMBL/GenBank/DDBJ whole genome shotgun (WGS) entry which is preliminary data.</text>
</comment>
<dbReference type="PANTHER" id="PTHR30466">
    <property type="entry name" value="FLAVIN REDUCTASE"/>
    <property type="match status" value="1"/>
</dbReference>
<dbReference type="InterPro" id="IPR050268">
    <property type="entry name" value="NADH-dep_flavin_reductase"/>
</dbReference>
<comment type="similarity">
    <text evidence="1">Belongs to the non-flavoprotein flavin reductase family.</text>
</comment>
<evidence type="ECO:0000313" key="4">
    <source>
        <dbReference type="EMBL" id="PYE12458.1"/>
    </source>
</evidence>
<evidence type="ECO:0000256" key="2">
    <source>
        <dbReference type="ARBA" id="ARBA00023002"/>
    </source>
</evidence>
<dbReference type="InterPro" id="IPR012349">
    <property type="entry name" value="Split_barrel_FMN-bd"/>
</dbReference>
<feature type="domain" description="Flavin reductase like" evidence="3">
    <location>
        <begin position="49"/>
        <end position="192"/>
    </location>
</feature>
<dbReference type="PANTHER" id="PTHR30466:SF11">
    <property type="entry name" value="FLAVIN-DEPENDENT MONOOXYGENASE, REDUCTASE SUBUNIT HSAB"/>
    <property type="match status" value="1"/>
</dbReference>
<reference evidence="4 5" key="1">
    <citation type="submission" date="2018-06" db="EMBL/GenBank/DDBJ databases">
        <title>Genomic Encyclopedia of Type Strains, Phase IV (KMG-IV): sequencing the most valuable type-strain genomes for metagenomic binning, comparative biology and taxonomic classification.</title>
        <authorList>
            <person name="Goeker M."/>
        </authorList>
    </citation>
    <scope>NUCLEOTIDE SEQUENCE [LARGE SCALE GENOMIC DNA]</scope>
    <source>
        <strain evidence="4 5">DSM 45521</strain>
    </source>
</reference>
<organism evidence="4 5">
    <name type="scientific">Williamsia limnetica</name>
    <dbReference type="NCBI Taxonomy" id="882452"/>
    <lineage>
        <taxon>Bacteria</taxon>
        <taxon>Bacillati</taxon>
        <taxon>Actinomycetota</taxon>
        <taxon>Actinomycetes</taxon>
        <taxon>Mycobacteriales</taxon>
        <taxon>Nocardiaceae</taxon>
        <taxon>Williamsia</taxon>
    </lineage>
</organism>
<accession>A0A318R9V4</accession>